<protein>
    <recommendedName>
        <fullName evidence="2">SGNH hydrolase-type esterase domain-containing protein</fullName>
    </recommendedName>
</protein>
<keyword evidence="1" id="KW-0732">Signal</keyword>
<dbReference type="EMBL" id="CP036291">
    <property type="protein sequence ID" value="QDU88834.1"/>
    <property type="molecule type" value="Genomic_DNA"/>
</dbReference>
<feature type="chain" id="PRO_5022057518" description="SGNH hydrolase-type esterase domain-containing protein" evidence="1">
    <location>
        <begin position="22"/>
        <end position="246"/>
    </location>
</feature>
<name>A0A518DBH3_9BACT</name>
<dbReference type="InterPro" id="IPR051532">
    <property type="entry name" value="Ester_Hydrolysis_Enzymes"/>
</dbReference>
<dbReference type="KEGG" id="pnd:Pla175_22180"/>
<evidence type="ECO:0000313" key="4">
    <source>
        <dbReference type="Proteomes" id="UP000317429"/>
    </source>
</evidence>
<feature type="domain" description="SGNH hydrolase-type esterase" evidence="2">
    <location>
        <begin position="55"/>
        <end position="229"/>
    </location>
</feature>
<dbReference type="Pfam" id="PF13472">
    <property type="entry name" value="Lipase_GDSL_2"/>
    <property type="match status" value="1"/>
</dbReference>
<dbReference type="Gene3D" id="3.40.50.1110">
    <property type="entry name" value="SGNH hydrolase"/>
    <property type="match status" value="1"/>
</dbReference>
<dbReference type="InterPro" id="IPR036514">
    <property type="entry name" value="SGNH_hydro_sf"/>
</dbReference>
<sequence precursor="true">MRCTVAAWLMLLMALPTACGADRPRAADPASYLASIAGEFDKTWPNNRMVVVVCHGHSVPTGYFKSPDVRPFDSYPHLLHVAIHESHPSSVVEVIRTSIGGENAERGAQRFADDVLAKKPDVVTIDYALNDRPIGLERARAAWAAMIEQASRRGVKVLLLTPTPDTHEDIADPDAPLALHAQQIRDLAAEFHVGLVDSYAAFQRFEERGGDLPSLMSQPNHPNRKGHELVTKELAPWFLKPGSHEK</sequence>
<dbReference type="GO" id="GO:0004622">
    <property type="term" value="F:phosphatidylcholine lysophospholipase activity"/>
    <property type="evidence" value="ECO:0007669"/>
    <property type="project" value="TreeGrafter"/>
</dbReference>
<dbReference type="PANTHER" id="PTHR30383:SF5">
    <property type="entry name" value="SGNH HYDROLASE-TYPE ESTERASE DOMAIN-CONTAINING PROTEIN"/>
    <property type="match status" value="1"/>
</dbReference>
<evidence type="ECO:0000256" key="1">
    <source>
        <dbReference type="SAM" id="SignalP"/>
    </source>
</evidence>
<keyword evidence="4" id="KW-1185">Reference proteome</keyword>
<dbReference type="PANTHER" id="PTHR30383">
    <property type="entry name" value="THIOESTERASE 1/PROTEASE 1/LYSOPHOSPHOLIPASE L1"/>
    <property type="match status" value="1"/>
</dbReference>
<evidence type="ECO:0000259" key="2">
    <source>
        <dbReference type="Pfam" id="PF13472"/>
    </source>
</evidence>
<organism evidence="3 4">
    <name type="scientific">Pirellulimonas nuda</name>
    <dbReference type="NCBI Taxonomy" id="2528009"/>
    <lineage>
        <taxon>Bacteria</taxon>
        <taxon>Pseudomonadati</taxon>
        <taxon>Planctomycetota</taxon>
        <taxon>Planctomycetia</taxon>
        <taxon>Pirellulales</taxon>
        <taxon>Lacipirellulaceae</taxon>
        <taxon>Pirellulimonas</taxon>
    </lineage>
</organism>
<proteinExistence type="predicted"/>
<dbReference type="OrthoDB" id="388542at2"/>
<dbReference type="Proteomes" id="UP000317429">
    <property type="component" value="Chromosome"/>
</dbReference>
<accession>A0A518DBH3</accession>
<gene>
    <name evidence="3" type="ORF">Pla175_22180</name>
</gene>
<feature type="signal peptide" evidence="1">
    <location>
        <begin position="1"/>
        <end position="21"/>
    </location>
</feature>
<evidence type="ECO:0000313" key="3">
    <source>
        <dbReference type="EMBL" id="QDU88834.1"/>
    </source>
</evidence>
<dbReference type="InterPro" id="IPR013830">
    <property type="entry name" value="SGNH_hydro"/>
</dbReference>
<dbReference type="AlphaFoldDB" id="A0A518DBH3"/>
<dbReference type="SUPFAM" id="SSF52266">
    <property type="entry name" value="SGNH hydrolase"/>
    <property type="match status" value="1"/>
</dbReference>
<dbReference type="RefSeq" id="WP_145284231.1">
    <property type="nucleotide sequence ID" value="NZ_CP036291.1"/>
</dbReference>
<reference evidence="3 4" key="1">
    <citation type="submission" date="2019-02" db="EMBL/GenBank/DDBJ databases">
        <title>Deep-cultivation of Planctomycetes and their phenomic and genomic characterization uncovers novel biology.</title>
        <authorList>
            <person name="Wiegand S."/>
            <person name="Jogler M."/>
            <person name="Boedeker C."/>
            <person name="Pinto D."/>
            <person name="Vollmers J."/>
            <person name="Rivas-Marin E."/>
            <person name="Kohn T."/>
            <person name="Peeters S.H."/>
            <person name="Heuer A."/>
            <person name="Rast P."/>
            <person name="Oberbeckmann S."/>
            <person name="Bunk B."/>
            <person name="Jeske O."/>
            <person name="Meyerdierks A."/>
            <person name="Storesund J.E."/>
            <person name="Kallscheuer N."/>
            <person name="Luecker S."/>
            <person name="Lage O.M."/>
            <person name="Pohl T."/>
            <person name="Merkel B.J."/>
            <person name="Hornburger P."/>
            <person name="Mueller R.-W."/>
            <person name="Bruemmer F."/>
            <person name="Labrenz M."/>
            <person name="Spormann A.M."/>
            <person name="Op den Camp H."/>
            <person name="Overmann J."/>
            <person name="Amann R."/>
            <person name="Jetten M.S.M."/>
            <person name="Mascher T."/>
            <person name="Medema M.H."/>
            <person name="Devos D.P."/>
            <person name="Kaster A.-K."/>
            <person name="Ovreas L."/>
            <person name="Rohde M."/>
            <person name="Galperin M.Y."/>
            <person name="Jogler C."/>
        </authorList>
    </citation>
    <scope>NUCLEOTIDE SEQUENCE [LARGE SCALE GENOMIC DNA]</scope>
    <source>
        <strain evidence="3 4">Pla175</strain>
    </source>
</reference>